<keyword evidence="2" id="KW-1185">Reference proteome</keyword>
<dbReference type="AlphaFoldDB" id="A0AAD7MFH7"/>
<name>A0AAD7MFH7_9AGAR</name>
<evidence type="ECO:0000313" key="1">
    <source>
        <dbReference type="EMBL" id="KAJ7714816.1"/>
    </source>
</evidence>
<dbReference type="EMBL" id="JARKIB010000319">
    <property type="protein sequence ID" value="KAJ7714816.1"/>
    <property type="molecule type" value="Genomic_DNA"/>
</dbReference>
<organism evidence="1 2">
    <name type="scientific">Mycena metata</name>
    <dbReference type="NCBI Taxonomy" id="1033252"/>
    <lineage>
        <taxon>Eukaryota</taxon>
        <taxon>Fungi</taxon>
        <taxon>Dikarya</taxon>
        <taxon>Basidiomycota</taxon>
        <taxon>Agaricomycotina</taxon>
        <taxon>Agaricomycetes</taxon>
        <taxon>Agaricomycetidae</taxon>
        <taxon>Agaricales</taxon>
        <taxon>Marasmiineae</taxon>
        <taxon>Mycenaceae</taxon>
        <taxon>Mycena</taxon>
    </lineage>
</organism>
<reference evidence="1" key="1">
    <citation type="submission" date="2023-03" db="EMBL/GenBank/DDBJ databases">
        <title>Massive genome expansion in bonnet fungi (Mycena s.s.) driven by repeated elements and novel gene families across ecological guilds.</title>
        <authorList>
            <consortium name="Lawrence Berkeley National Laboratory"/>
            <person name="Harder C.B."/>
            <person name="Miyauchi S."/>
            <person name="Viragh M."/>
            <person name="Kuo A."/>
            <person name="Thoen E."/>
            <person name="Andreopoulos B."/>
            <person name="Lu D."/>
            <person name="Skrede I."/>
            <person name="Drula E."/>
            <person name="Henrissat B."/>
            <person name="Morin E."/>
            <person name="Kohler A."/>
            <person name="Barry K."/>
            <person name="LaButti K."/>
            <person name="Morin E."/>
            <person name="Salamov A."/>
            <person name="Lipzen A."/>
            <person name="Mereny Z."/>
            <person name="Hegedus B."/>
            <person name="Baldrian P."/>
            <person name="Stursova M."/>
            <person name="Weitz H."/>
            <person name="Taylor A."/>
            <person name="Grigoriev I.V."/>
            <person name="Nagy L.G."/>
            <person name="Martin F."/>
            <person name="Kauserud H."/>
        </authorList>
    </citation>
    <scope>NUCLEOTIDE SEQUENCE</scope>
    <source>
        <strain evidence="1">CBHHK182m</strain>
    </source>
</reference>
<protein>
    <submittedName>
        <fullName evidence="1">Uncharacterized protein</fullName>
    </submittedName>
</protein>
<proteinExistence type="predicted"/>
<evidence type="ECO:0000313" key="2">
    <source>
        <dbReference type="Proteomes" id="UP001215598"/>
    </source>
</evidence>
<gene>
    <name evidence="1" type="ORF">B0H16DRAFT_1701940</name>
</gene>
<accession>A0AAD7MFH7</accession>
<dbReference type="Proteomes" id="UP001215598">
    <property type="component" value="Unassembled WGS sequence"/>
</dbReference>
<sequence>MRTLDLPRLRHDVTAVRVAGEGRRATTINASTAPARGARSARPLRRQYPSAAELTARGMRPTTPASTHHQLLSKVPVRRLVEFDLCLSLRRKPSRREKGKDVECGTRMARCTAERTKDTVPVVVVVDLIYENLRLRDRAQREARVPRNAAEEGRLDLEEDARHKEIPRIRAELEEVEQQLRQRAQIRSWIRLAGEVKLATEGSNMTHERGFHAQRAEQEKRDGRSIVTACRATTSGPAMWGQSWRWGTNGER</sequence>
<comment type="caution">
    <text evidence="1">The sequence shown here is derived from an EMBL/GenBank/DDBJ whole genome shotgun (WGS) entry which is preliminary data.</text>
</comment>